<dbReference type="Proteomes" id="UP000441208">
    <property type="component" value="Unassembled WGS sequence"/>
</dbReference>
<proteinExistence type="predicted"/>
<accession>A0A6A3QJ67</accession>
<protein>
    <submittedName>
        <fullName evidence="1">Uncharacterized protein</fullName>
    </submittedName>
</protein>
<reference evidence="1 2" key="1">
    <citation type="submission" date="2018-08" db="EMBL/GenBank/DDBJ databases">
        <title>Genomic investigation of the strawberry pathogen Phytophthora fragariae indicates pathogenicity is determined by transcriptional variation in three key races.</title>
        <authorList>
            <person name="Adams T.M."/>
            <person name="Armitage A.D."/>
            <person name="Sobczyk M.K."/>
            <person name="Bates H.J."/>
            <person name="Dunwell J.M."/>
            <person name="Nellist C.F."/>
            <person name="Harrison R.J."/>
        </authorList>
    </citation>
    <scope>NUCLEOTIDE SEQUENCE [LARGE SCALE GENOMIC DNA]</scope>
    <source>
        <strain evidence="1 2">NOV-71</strain>
    </source>
</reference>
<organism evidence="1 2">
    <name type="scientific">Phytophthora fragariae</name>
    <dbReference type="NCBI Taxonomy" id="53985"/>
    <lineage>
        <taxon>Eukaryota</taxon>
        <taxon>Sar</taxon>
        <taxon>Stramenopiles</taxon>
        <taxon>Oomycota</taxon>
        <taxon>Peronosporomycetes</taxon>
        <taxon>Peronosporales</taxon>
        <taxon>Peronosporaceae</taxon>
        <taxon>Phytophthora</taxon>
    </lineage>
</organism>
<gene>
    <name evidence="1" type="ORF">PF007_g24558</name>
</gene>
<dbReference type="AlphaFoldDB" id="A0A6A3QJ67"/>
<sequence>MEKCDIASAMGFPLEADGDEVKTMDSVSFKLAQVYAHSIRILLEEHGALEEEGLERFDWMATTRNRKIDDDGFKISIHLITNLMLRHESIVDMVSGAIDPAQYRQHGSLGLPYGTKNGNTSFTIREYVRPSQSYFLTMSDGFVIEDVDTSSYNVKPVSTFCAEANGDFVKQALEHVDTIPDYTKDAFDRSFTWFKGHSMYIKRRAPSHCSICNKRHDNDNTLKLFFDSDKRYATWNCIRAKTKSKCFFRVEQPVADDEIEAFIYRKSKPEEAKPVEAKPVEAKPVEVKPRAWKNIYFI</sequence>
<comment type="caution">
    <text evidence="1">The sequence shown here is derived from an EMBL/GenBank/DDBJ whole genome shotgun (WGS) entry which is preliminary data.</text>
</comment>
<name>A0A6A3QJ67_9STRA</name>
<evidence type="ECO:0000313" key="2">
    <source>
        <dbReference type="Proteomes" id="UP000441208"/>
    </source>
</evidence>
<evidence type="ECO:0000313" key="1">
    <source>
        <dbReference type="EMBL" id="KAE9076626.1"/>
    </source>
</evidence>
<dbReference type="EMBL" id="QXFZ01002485">
    <property type="protein sequence ID" value="KAE9076626.1"/>
    <property type="molecule type" value="Genomic_DNA"/>
</dbReference>